<protein>
    <submittedName>
        <fullName evidence="2">Vacuolar atp synthase subunit c</fullName>
    </submittedName>
</protein>
<comment type="caution">
    <text evidence="2">The sequence shown here is derived from an EMBL/GenBank/DDBJ whole genome shotgun (WGS) entry which is preliminary data.</text>
</comment>
<dbReference type="AlphaFoldDB" id="A0A2C6KDG3"/>
<dbReference type="Proteomes" id="UP000221165">
    <property type="component" value="Unassembled WGS sequence"/>
</dbReference>
<feature type="region of interest" description="Disordered" evidence="1">
    <location>
        <begin position="19"/>
        <end position="43"/>
    </location>
</feature>
<name>A0A2C6KDG3_9APIC</name>
<evidence type="ECO:0000256" key="1">
    <source>
        <dbReference type="SAM" id="MobiDB-lite"/>
    </source>
</evidence>
<dbReference type="RefSeq" id="XP_067916341.1">
    <property type="nucleotide sequence ID" value="XM_068071683.1"/>
</dbReference>
<dbReference type="GeneID" id="94434894"/>
<dbReference type="VEuPathDB" id="ToxoDB:CSUI_011585"/>
<dbReference type="EMBL" id="MIGC01014467">
    <property type="protein sequence ID" value="PHJ14605.1"/>
    <property type="molecule type" value="Genomic_DNA"/>
</dbReference>
<organism evidence="2 3">
    <name type="scientific">Cystoisospora suis</name>
    <dbReference type="NCBI Taxonomy" id="483139"/>
    <lineage>
        <taxon>Eukaryota</taxon>
        <taxon>Sar</taxon>
        <taxon>Alveolata</taxon>
        <taxon>Apicomplexa</taxon>
        <taxon>Conoidasida</taxon>
        <taxon>Coccidia</taxon>
        <taxon>Eucoccidiorida</taxon>
        <taxon>Eimeriorina</taxon>
        <taxon>Sarcocystidae</taxon>
        <taxon>Cystoisospora</taxon>
    </lineage>
</organism>
<feature type="non-terminal residue" evidence="2">
    <location>
        <position position="1"/>
    </location>
</feature>
<reference evidence="2 3" key="1">
    <citation type="journal article" date="2017" name="Int. J. Parasitol.">
        <title>The genome of the protozoan parasite Cystoisospora suis and a reverse vaccinology approach to identify vaccine candidates.</title>
        <authorList>
            <person name="Palmieri N."/>
            <person name="Shrestha A."/>
            <person name="Ruttkowski B."/>
            <person name="Beck T."/>
            <person name="Vogl C."/>
            <person name="Tomley F."/>
            <person name="Blake D.P."/>
            <person name="Joachim A."/>
        </authorList>
    </citation>
    <scope>NUCLEOTIDE SEQUENCE [LARGE SCALE GENOMIC DNA]</scope>
    <source>
        <strain evidence="2 3">Wien I</strain>
    </source>
</reference>
<accession>A0A2C6KDG3</accession>
<keyword evidence="3" id="KW-1185">Reference proteome</keyword>
<sequence length="75" mass="8256">PISESKEKKLRSELDKLFSSSGKGGFGNRYFGSNNKDDSSHYTANSEDEDFYSYVYLTLQPFSVLTSAAAAARSS</sequence>
<evidence type="ECO:0000313" key="2">
    <source>
        <dbReference type="EMBL" id="PHJ14605.1"/>
    </source>
</evidence>
<gene>
    <name evidence="2" type="ORF">CSUI_011585</name>
</gene>
<evidence type="ECO:0000313" key="3">
    <source>
        <dbReference type="Proteomes" id="UP000221165"/>
    </source>
</evidence>
<proteinExistence type="predicted"/>